<evidence type="ECO:0000313" key="7">
    <source>
        <dbReference type="Proteomes" id="UP000006671"/>
    </source>
</evidence>
<dbReference type="InterPro" id="IPR019791">
    <property type="entry name" value="Haem_peroxidase_animal"/>
</dbReference>
<dbReference type="STRING" id="5762.D2VEU6"/>
<dbReference type="PRINTS" id="PR00457">
    <property type="entry name" value="ANPEROXIDASE"/>
</dbReference>
<dbReference type="OrthoDB" id="823504at2759"/>
<keyword evidence="4" id="KW-0349">Heme</keyword>
<dbReference type="SUPFAM" id="SSF48113">
    <property type="entry name" value="Heme-dependent peroxidases"/>
    <property type="match status" value="1"/>
</dbReference>
<keyword evidence="6" id="KW-0560">Oxidoreductase</keyword>
<name>D2VEU6_NAEGR</name>
<dbReference type="PANTHER" id="PTHR11475">
    <property type="entry name" value="OXIDASE/PEROXIDASE"/>
    <property type="match status" value="1"/>
</dbReference>
<dbReference type="EMBL" id="GG738867">
    <property type="protein sequence ID" value="EFC44567.1"/>
    <property type="molecule type" value="Genomic_DNA"/>
</dbReference>
<dbReference type="KEGG" id="ngr:NAEGRDRAFT_57994"/>
<gene>
    <name evidence="6" type="ORF">NAEGRDRAFT_57994</name>
</gene>
<evidence type="ECO:0000256" key="3">
    <source>
        <dbReference type="ARBA" id="ARBA00023180"/>
    </source>
</evidence>
<keyword evidence="6" id="KW-0575">Peroxidase</keyword>
<dbReference type="Gene3D" id="1.10.640.10">
    <property type="entry name" value="Haem peroxidase domain superfamily, animal type"/>
    <property type="match status" value="1"/>
</dbReference>
<feature type="transmembrane region" description="Helical" evidence="5">
    <location>
        <begin position="45"/>
        <end position="64"/>
    </location>
</feature>
<evidence type="ECO:0000256" key="4">
    <source>
        <dbReference type="PIRSR" id="PIRSR619791-2"/>
    </source>
</evidence>
<dbReference type="PeroxiBase" id="7299">
    <property type="entry name" value="NgrPxDo01"/>
</dbReference>
<dbReference type="GO" id="GO:0046872">
    <property type="term" value="F:metal ion binding"/>
    <property type="evidence" value="ECO:0007669"/>
    <property type="project" value="UniProtKB-KW"/>
</dbReference>
<comment type="subcellular location">
    <subcellularLocation>
        <location evidence="1">Secreted</location>
    </subcellularLocation>
</comment>
<evidence type="ECO:0000256" key="2">
    <source>
        <dbReference type="ARBA" id="ARBA00022525"/>
    </source>
</evidence>
<dbReference type="InterPro" id="IPR037120">
    <property type="entry name" value="Haem_peroxidase_sf_animal"/>
</dbReference>
<dbReference type="GO" id="GO:0006979">
    <property type="term" value="P:response to oxidative stress"/>
    <property type="evidence" value="ECO:0007669"/>
    <property type="project" value="InterPro"/>
</dbReference>
<keyword evidence="3" id="KW-0325">Glycoprotein</keyword>
<accession>D2VEU6</accession>
<dbReference type="PROSITE" id="PS50292">
    <property type="entry name" value="PEROXIDASE_3"/>
    <property type="match status" value="1"/>
</dbReference>
<keyword evidence="5" id="KW-1133">Transmembrane helix</keyword>
<dbReference type="CDD" id="cd05396">
    <property type="entry name" value="An_peroxidase_like"/>
    <property type="match status" value="1"/>
</dbReference>
<dbReference type="Pfam" id="PF03098">
    <property type="entry name" value="An_peroxidase"/>
    <property type="match status" value="1"/>
</dbReference>
<dbReference type="GO" id="GO:0020037">
    <property type="term" value="F:heme binding"/>
    <property type="evidence" value="ECO:0007669"/>
    <property type="project" value="InterPro"/>
</dbReference>
<reference evidence="6 7" key="1">
    <citation type="journal article" date="2010" name="Cell">
        <title>The genome of Naegleria gruberi illuminates early eukaryotic versatility.</title>
        <authorList>
            <person name="Fritz-Laylin L.K."/>
            <person name="Prochnik S.E."/>
            <person name="Ginger M.L."/>
            <person name="Dacks J.B."/>
            <person name="Carpenter M.L."/>
            <person name="Field M.C."/>
            <person name="Kuo A."/>
            <person name="Paredez A."/>
            <person name="Chapman J."/>
            <person name="Pham J."/>
            <person name="Shu S."/>
            <person name="Neupane R."/>
            <person name="Cipriano M."/>
            <person name="Mancuso J."/>
            <person name="Tu H."/>
            <person name="Salamov A."/>
            <person name="Lindquist E."/>
            <person name="Shapiro H."/>
            <person name="Lucas S."/>
            <person name="Grigoriev I.V."/>
            <person name="Cande W.Z."/>
            <person name="Fulton C."/>
            <person name="Rokhsar D.S."/>
            <person name="Dawson S.C."/>
        </authorList>
    </citation>
    <scope>NUCLEOTIDE SEQUENCE [LARGE SCALE GENOMIC DNA]</scope>
    <source>
        <strain evidence="6 7">NEG-M</strain>
    </source>
</reference>
<dbReference type="OMA" id="PRWNGDK"/>
<keyword evidence="5" id="KW-0472">Membrane</keyword>
<keyword evidence="7" id="KW-1185">Reference proteome</keyword>
<proteinExistence type="predicted"/>
<dbReference type="GeneID" id="8847665"/>
<organism evidence="7">
    <name type="scientific">Naegleria gruberi</name>
    <name type="common">Amoeba</name>
    <dbReference type="NCBI Taxonomy" id="5762"/>
    <lineage>
        <taxon>Eukaryota</taxon>
        <taxon>Discoba</taxon>
        <taxon>Heterolobosea</taxon>
        <taxon>Tetramitia</taxon>
        <taxon>Eutetramitia</taxon>
        <taxon>Vahlkampfiidae</taxon>
        <taxon>Naegleria</taxon>
    </lineage>
</organism>
<keyword evidence="4" id="KW-0479">Metal-binding</keyword>
<dbReference type="GO" id="GO:0004601">
    <property type="term" value="F:peroxidase activity"/>
    <property type="evidence" value="ECO:0007669"/>
    <property type="project" value="UniProtKB-KW"/>
</dbReference>
<dbReference type="PANTHER" id="PTHR11475:SF4">
    <property type="entry name" value="CHORION PEROXIDASE"/>
    <property type="match status" value="1"/>
</dbReference>
<sequence>MAKVTSTWMFSTSHFTVNQRYFTLAHPLRGHKNLSEKTKTNMRQTVVFSVVVLIATLCLTVGFVHSKAIDSFSLFKLFTPVYENCYSHDGVNVNKKHVTWGRTGESLPRLTKAAYTDGVKDPPRLTLSARVISNAFSKQTTCDESNDFNDSSMIYAYGQFVDHDISNEGAGLKFTETLNIEVPPGDVWTTALPFTRAVFASDKPTYVNEPVNQVNFVTGYMDCSQIYGSDEIRADALREKVGGFLKADVQYGKEFLPKSFVDPKSGLFFIGTVNNSVIAGDNRATEALPISIMQTLMLREHNRLAKLVASRFGVSQQQLSNSRADEWIYQTARTINCAQIQHITYNEYLPRILGKFAPKPKDLCYDEEVKTTVTTEFATAAFRFGHSTVGCDMKRFTGNGSELAPIDFGNAFNAYPVLTQSAEELDNLLRGLIKHHAQNLDEKVVDGLRQVIRGRLDLVARNIQRGRDVGLPDYNTIRTTLGFPALNVTQITSRADVQAKLISFWGVNLVGLEPWLGILLEQKVENSQLGELGTHLLKTQFENFVKGDNCFYSHNPQTWARSLFKKEIEKVTLADIIDANTGVKKGEKSMGTSPFVAKYGPLV</sequence>
<evidence type="ECO:0000256" key="5">
    <source>
        <dbReference type="SAM" id="Phobius"/>
    </source>
</evidence>
<evidence type="ECO:0000313" key="6">
    <source>
        <dbReference type="EMBL" id="EFC44567.1"/>
    </source>
</evidence>
<dbReference type="RefSeq" id="XP_002677311.1">
    <property type="nucleotide sequence ID" value="XM_002677265.1"/>
</dbReference>
<dbReference type="AlphaFoldDB" id="D2VEU6"/>
<dbReference type="InterPro" id="IPR010255">
    <property type="entry name" value="Haem_peroxidase_sf"/>
</dbReference>
<keyword evidence="4" id="KW-0408">Iron</keyword>
<dbReference type="GO" id="GO:0005576">
    <property type="term" value="C:extracellular region"/>
    <property type="evidence" value="ECO:0007669"/>
    <property type="project" value="UniProtKB-SubCell"/>
</dbReference>
<dbReference type="InParanoid" id="D2VEU6"/>
<dbReference type="eggNOG" id="KOG2408">
    <property type="taxonomic scope" value="Eukaryota"/>
</dbReference>
<keyword evidence="2" id="KW-0964">Secreted</keyword>
<dbReference type="Proteomes" id="UP000006671">
    <property type="component" value="Unassembled WGS sequence"/>
</dbReference>
<keyword evidence="5" id="KW-0812">Transmembrane</keyword>
<dbReference type="VEuPathDB" id="AmoebaDB:NAEGRDRAFT_57994"/>
<protein>
    <submittedName>
        <fullName evidence="6">Peroxidase</fullName>
    </submittedName>
</protein>
<evidence type="ECO:0000256" key="1">
    <source>
        <dbReference type="ARBA" id="ARBA00004613"/>
    </source>
</evidence>
<feature type="binding site" description="axial binding residue" evidence="4">
    <location>
        <position position="386"/>
    </location>
    <ligand>
        <name>heme b</name>
        <dbReference type="ChEBI" id="CHEBI:60344"/>
    </ligand>
    <ligandPart>
        <name>Fe</name>
        <dbReference type="ChEBI" id="CHEBI:18248"/>
    </ligandPart>
</feature>